<evidence type="ECO:0008006" key="4">
    <source>
        <dbReference type="Google" id="ProtNLM"/>
    </source>
</evidence>
<feature type="signal peptide" evidence="1">
    <location>
        <begin position="1"/>
        <end position="26"/>
    </location>
</feature>
<organism evidence="2 3">
    <name type="scientific">Hymenobacter ruricola</name>
    <dbReference type="NCBI Taxonomy" id="2791023"/>
    <lineage>
        <taxon>Bacteria</taxon>
        <taxon>Pseudomonadati</taxon>
        <taxon>Bacteroidota</taxon>
        <taxon>Cytophagia</taxon>
        <taxon>Cytophagales</taxon>
        <taxon>Hymenobacteraceae</taxon>
        <taxon>Hymenobacter</taxon>
    </lineage>
</organism>
<protein>
    <recommendedName>
        <fullName evidence="4">DUF4412 domain-containing protein</fullName>
    </recommendedName>
</protein>
<comment type="caution">
    <text evidence="2">The sequence shown here is derived from an EMBL/GenBank/DDBJ whole genome shotgun (WGS) entry which is preliminary data.</text>
</comment>
<reference evidence="2 3" key="1">
    <citation type="submission" date="2020-11" db="EMBL/GenBank/DDBJ databases">
        <authorList>
            <person name="Kim M.K."/>
        </authorList>
    </citation>
    <scope>NUCLEOTIDE SEQUENCE [LARGE SCALE GENOMIC DNA]</scope>
    <source>
        <strain evidence="2 3">BT662</strain>
    </source>
</reference>
<evidence type="ECO:0000256" key="1">
    <source>
        <dbReference type="SAM" id="SignalP"/>
    </source>
</evidence>
<evidence type="ECO:0000313" key="3">
    <source>
        <dbReference type="Proteomes" id="UP000618931"/>
    </source>
</evidence>
<evidence type="ECO:0000313" key="2">
    <source>
        <dbReference type="EMBL" id="MBF9221584.1"/>
    </source>
</evidence>
<accession>A0ABS0I3U8</accession>
<keyword evidence="1" id="KW-0732">Signal</keyword>
<dbReference type="Proteomes" id="UP000618931">
    <property type="component" value="Unassembled WGS sequence"/>
</dbReference>
<name>A0ABS0I3U8_9BACT</name>
<sequence>MNTLAFGRWLPAAAVAAALLPAPLLAQKLVIEKTHDVSGKAKRGFLDDVKVDESANKVDLTFCTKANNRKVKFETYHFDKQFNFKGMDESEEPVEKVKRYKGDLYDVLGVTVEPNMMGTLVLRRKQVHYKWDWVWGGYNKKVEILEKVKPRGDNGAYYQYLTHADYDQTGTVVVLTSVKDKLGKGMDPLKMYKEFHVLKFNKDLELVSDSPLTFDKPMSVVEAKKLDPQGDRDEDADDSADPEYDLGFVFAPSPVGGKKVSDAPTSYAFVRVGADTKERERVALASPNGAWVVNGMAQSADGTLSLFGPANDKADEYFAKYIPSQAANGGTREPEEENFKAKNFQLAQIKGGAVRYLTSTPIDDFEKKLQTPPTQKRTPEYTGKRFKVTGGSILPNGDLLIQGQAFKFERKGLGLGAQKTASSGGGLAGGLMSLAGKGGTTMSSTENLKDYRDVMMFHFDPQGQLRAQYGVRRQENNKFSEQNPNEQHTYLGQDGRSVYWMIGEITGVREMGGMESGTAKVLYYPAVAKIDLASAKLSNFTKFGNEQYFLNNSMPQLPMGGKNSIVYFGENRSGKTMWFGQMPLE</sequence>
<dbReference type="RefSeq" id="WP_196293034.1">
    <property type="nucleotide sequence ID" value="NZ_JADQDM010000004.1"/>
</dbReference>
<proteinExistence type="predicted"/>
<feature type="chain" id="PRO_5046935384" description="DUF4412 domain-containing protein" evidence="1">
    <location>
        <begin position="27"/>
        <end position="585"/>
    </location>
</feature>
<gene>
    <name evidence="2" type="ORF">I2H31_10755</name>
</gene>
<dbReference type="EMBL" id="JADQDM010000004">
    <property type="protein sequence ID" value="MBF9221584.1"/>
    <property type="molecule type" value="Genomic_DNA"/>
</dbReference>
<keyword evidence="3" id="KW-1185">Reference proteome</keyword>